<protein>
    <submittedName>
        <fullName evidence="1">Uncharacterized protein</fullName>
    </submittedName>
</protein>
<reference evidence="1 2" key="1">
    <citation type="submission" date="2015-04" db="EMBL/GenBank/DDBJ databases">
        <title>Whole genome shotgun sequence of Flavihumibacter petaseus NBRC 106054.</title>
        <authorList>
            <person name="Miyazawa S."/>
            <person name="Hosoyama A."/>
            <person name="Hashimoto M."/>
            <person name="Noguchi M."/>
            <person name="Tsuchikane K."/>
            <person name="Ohji S."/>
            <person name="Yamazoe A."/>
            <person name="Ichikawa N."/>
            <person name="Kimura A."/>
            <person name="Fujita N."/>
        </authorList>
    </citation>
    <scope>NUCLEOTIDE SEQUENCE [LARGE SCALE GENOMIC DNA]</scope>
    <source>
        <strain evidence="1 2">NBRC 106054</strain>
    </source>
</reference>
<accession>A0A0E9N6X1</accession>
<evidence type="ECO:0000313" key="1">
    <source>
        <dbReference type="EMBL" id="GAO45697.1"/>
    </source>
</evidence>
<organism evidence="1 2">
    <name type="scientific">Flavihumibacter petaseus NBRC 106054</name>
    <dbReference type="NCBI Taxonomy" id="1220578"/>
    <lineage>
        <taxon>Bacteria</taxon>
        <taxon>Pseudomonadati</taxon>
        <taxon>Bacteroidota</taxon>
        <taxon>Chitinophagia</taxon>
        <taxon>Chitinophagales</taxon>
        <taxon>Chitinophagaceae</taxon>
        <taxon>Flavihumibacter</taxon>
    </lineage>
</organism>
<gene>
    <name evidence="1" type="ORF">FPE01S_08_00170</name>
</gene>
<dbReference type="STRING" id="1220578.FPE01S_08_00170"/>
<dbReference type="RefSeq" id="WP_046371720.1">
    <property type="nucleotide sequence ID" value="NZ_BBWV01000008.1"/>
</dbReference>
<sequence>MFTSKEYLSDELGVDPEIARFFVDRKVPQNNMYWKGRLLYVARGTGYLFIPLLVDLMYKAGIPKGVLLETAYVQQMEQILDLAARYEYKEKTFEEHIAEIDALVLPGARQQWLVENLRVYFRQEVLHPAAGLGIDNPPLNRGDALLYWFTALEAPKETIEQLIAAWYALVPAFLLLDDLVDLKEDQENNDENSVARYGYNSSGVREAITVLEGMFETLGRLNAPLAVHLNDILVSSLRKPYFQHILKN</sequence>
<proteinExistence type="predicted"/>
<comment type="caution">
    <text evidence="1">The sequence shown here is derived from an EMBL/GenBank/DDBJ whole genome shotgun (WGS) entry which is preliminary data.</text>
</comment>
<keyword evidence="2" id="KW-1185">Reference proteome</keyword>
<dbReference type="EMBL" id="BBWV01000008">
    <property type="protein sequence ID" value="GAO45697.1"/>
    <property type="molecule type" value="Genomic_DNA"/>
</dbReference>
<evidence type="ECO:0000313" key="2">
    <source>
        <dbReference type="Proteomes" id="UP000033121"/>
    </source>
</evidence>
<dbReference type="Proteomes" id="UP000033121">
    <property type="component" value="Unassembled WGS sequence"/>
</dbReference>
<dbReference type="AlphaFoldDB" id="A0A0E9N6X1"/>
<dbReference type="OrthoDB" id="664982at2"/>
<name>A0A0E9N6X1_9BACT</name>